<dbReference type="AlphaFoldDB" id="S8BN63"/>
<dbReference type="HOGENOM" id="CLU_1151755_0_0_1"/>
<dbReference type="Proteomes" id="UP000015100">
    <property type="component" value="Unassembled WGS sequence"/>
</dbReference>
<name>S8BN63_DACHA</name>
<comment type="caution">
    <text evidence="3">The sequence shown here is derived from an EMBL/GenBank/DDBJ whole genome shotgun (WGS) entry which is preliminary data.</text>
</comment>
<evidence type="ECO:0000313" key="4">
    <source>
        <dbReference type="Proteomes" id="UP000015100"/>
    </source>
</evidence>
<reference evidence="4" key="2">
    <citation type="submission" date="2013-04" db="EMBL/GenBank/DDBJ databases">
        <title>Genomic mechanisms accounting for the adaptation to parasitism in nematode-trapping fungi.</title>
        <authorList>
            <person name="Ahren D.G."/>
        </authorList>
    </citation>
    <scope>NUCLEOTIDE SEQUENCE [LARGE SCALE GENOMIC DNA]</scope>
    <source>
        <strain evidence="4">CBS 200.50</strain>
    </source>
</reference>
<proteinExistence type="predicted"/>
<feature type="transmembrane region" description="Helical" evidence="2">
    <location>
        <begin position="123"/>
        <end position="140"/>
    </location>
</feature>
<keyword evidence="4" id="KW-1185">Reference proteome</keyword>
<evidence type="ECO:0000256" key="1">
    <source>
        <dbReference type="SAM" id="MobiDB-lite"/>
    </source>
</evidence>
<dbReference type="EMBL" id="AQGS01000270">
    <property type="protein sequence ID" value="EPS40873.1"/>
    <property type="molecule type" value="Genomic_DNA"/>
</dbReference>
<keyword evidence="2" id="KW-0472">Membrane</keyword>
<accession>S8BN63</accession>
<feature type="region of interest" description="Disordered" evidence="1">
    <location>
        <begin position="1"/>
        <end position="46"/>
    </location>
</feature>
<feature type="transmembrane region" description="Helical" evidence="2">
    <location>
        <begin position="152"/>
        <end position="171"/>
    </location>
</feature>
<keyword evidence="2" id="KW-0812">Transmembrane</keyword>
<reference evidence="3 4" key="1">
    <citation type="journal article" date="2013" name="PLoS Genet.">
        <title>Genomic mechanisms accounting for the adaptation to parasitism in nematode-trapping fungi.</title>
        <authorList>
            <person name="Meerupati T."/>
            <person name="Andersson K.M."/>
            <person name="Friman E."/>
            <person name="Kumar D."/>
            <person name="Tunlid A."/>
            <person name="Ahren D."/>
        </authorList>
    </citation>
    <scope>NUCLEOTIDE SEQUENCE [LARGE SCALE GENOMIC DNA]</scope>
    <source>
        <strain evidence="3 4">CBS 200.50</strain>
    </source>
</reference>
<feature type="transmembrane region" description="Helical" evidence="2">
    <location>
        <begin position="177"/>
        <end position="195"/>
    </location>
</feature>
<sequence length="241" mass="25930">MHSQSGIPTNDRIINVDDAPDEGPNDGAESRAPASGPISRPASLDQSVAGPAYMEGHWYLLDKEDRERMQRRAREMTGGVEGMWVAIKVTEREVRDKQQLGLLVVEERPDAPRSIVDRYCVQIFYASFVLFLAVCIIRLCCELAKETDQGVVAGFVLGSVSLLGFALAIATSRERGGVLWMLAAGVVLLLATDFVKSAFLAPPPVAAQTPVPAITTATATATVTVTITAPATTFRSPRAFL</sequence>
<protein>
    <submittedName>
        <fullName evidence="3">Uncharacterized protein</fullName>
    </submittedName>
</protein>
<evidence type="ECO:0000313" key="3">
    <source>
        <dbReference type="EMBL" id="EPS40873.1"/>
    </source>
</evidence>
<organism evidence="3 4">
    <name type="scientific">Dactylellina haptotyla (strain CBS 200.50)</name>
    <name type="common">Nematode-trapping fungus</name>
    <name type="synonym">Monacrosporium haptotylum</name>
    <dbReference type="NCBI Taxonomy" id="1284197"/>
    <lineage>
        <taxon>Eukaryota</taxon>
        <taxon>Fungi</taxon>
        <taxon>Dikarya</taxon>
        <taxon>Ascomycota</taxon>
        <taxon>Pezizomycotina</taxon>
        <taxon>Orbiliomycetes</taxon>
        <taxon>Orbiliales</taxon>
        <taxon>Orbiliaceae</taxon>
        <taxon>Dactylellina</taxon>
    </lineage>
</organism>
<keyword evidence="2" id="KW-1133">Transmembrane helix</keyword>
<gene>
    <name evidence="3" type="ORF">H072_5235</name>
</gene>
<evidence type="ECO:0000256" key="2">
    <source>
        <dbReference type="SAM" id="Phobius"/>
    </source>
</evidence>